<accession>A0A1B2JH09</accession>
<evidence type="ECO:0000313" key="7">
    <source>
        <dbReference type="EMBL" id="ANZ77283.1"/>
    </source>
</evidence>
<feature type="domain" description="Septin-type G" evidence="6">
    <location>
        <begin position="88"/>
        <end position="365"/>
    </location>
</feature>
<evidence type="ECO:0000256" key="5">
    <source>
        <dbReference type="SAM" id="MobiDB-lite"/>
    </source>
</evidence>
<dbReference type="FunFam" id="3.40.50.300:FF:000196">
    <property type="entry name" value="Cell division control 3"/>
    <property type="match status" value="1"/>
</dbReference>
<dbReference type="GO" id="GO:0005525">
    <property type="term" value="F:GTP binding"/>
    <property type="evidence" value="ECO:0007669"/>
    <property type="project" value="UniProtKB-KW"/>
</dbReference>
<comment type="similarity">
    <text evidence="4">Belongs to the TRAFAC class TrmE-Era-EngA-EngB-Septin-like GTPase superfamily. Septin GTPase family.</text>
</comment>
<organism evidence="7 8">
    <name type="scientific">Komagataella pastoris</name>
    <name type="common">Yeast</name>
    <name type="synonym">Pichia pastoris</name>
    <dbReference type="NCBI Taxonomy" id="4922"/>
    <lineage>
        <taxon>Eukaryota</taxon>
        <taxon>Fungi</taxon>
        <taxon>Dikarya</taxon>
        <taxon>Ascomycota</taxon>
        <taxon>Saccharomycotina</taxon>
        <taxon>Pichiomycetes</taxon>
        <taxon>Pichiales</taxon>
        <taxon>Pichiaceae</taxon>
        <taxon>Komagataella</taxon>
    </lineage>
</organism>
<feature type="region of interest" description="Disordered" evidence="5">
    <location>
        <begin position="446"/>
        <end position="474"/>
    </location>
</feature>
<dbReference type="CDD" id="cd01850">
    <property type="entry name" value="CDC_Septin"/>
    <property type="match status" value="1"/>
</dbReference>
<dbReference type="GO" id="GO:0005938">
    <property type="term" value="C:cell cortex"/>
    <property type="evidence" value="ECO:0007669"/>
    <property type="project" value="UniProtKB-ARBA"/>
</dbReference>
<dbReference type="InterPro" id="IPR016491">
    <property type="entry name" value="Septin"/>
</dbReference>
<evidence type="ECO:0000256" key="2">
    <source>
        <dbReference type="ARBA" id="ARBA00022741"/>
    </source>
</evidence>
<dbReference type="Proteomes" id="UP000094565">
    <property type="component" value="Chromosome 4"/>
</dbReference>
<evidence type="ECO:0000313" key="8">
    <source>
        <dbReference type="Proteomes" id="UP000094565"/>
    </source>
</evidence>
<dbReference type="Pfam" id="PF00735">
    <property type="entry name" value="Septin"/>
    <property type="match status" value="1"/>
</dbReference>
<dbReference type="PANTHER" id="PTHR18884">
    <property type="entry name" value="SEPTIN"/>
    <property type="match status" value="1"/>
</dbReference>
<dbReference type="OrthoDB" id="416553at2759"/>
<dbReference type="PIRSF" id="PIRSF006698">
    <property type="entry name" value="Septin"/>
    <property type="match status" value="1"/>
</dbReference>
<name>A0A1B2JH09_PICPA</name>
<feature type="region of interest" description="Disordered" evidence="5">
    <location>
        <begin position="1"/>
        <end position="27"/>
    </location>
</feature>
<dbReference type="SUPFAM" id="SSF52540">
    <property type="entry name" value="P-loop containing nucleoside triphosphate hydrolases"/>
    <property type="match status" value="1"/>
</dbReference>
<dbReference type="PROSITE" id="PS51719">
    <property type="entry name" value="G_SEPTIN"/>
    <property type="match status" value="1"/>
</dbReference>
<proteinExistence type="inferred from homology"/>
<evidence type="ECO:0000256" key="3">
    <source>
        <dbReference type="ARBA" id="ARBA00023134"/>
    </source>
</evidence>
<feature type="compositionally biased region" description="Polar residues" evidence="5">
    <location>
        <begin position="1"/>
        <end position="10"/>
    </location>
</feature>
<dbReference type="GO" id="GO:0005935">
    <property type="term" value="C:cellular bud neck"/>
    <property type="evidence" value="ECO:0007669"/>
    <property type="project" value="UniProtKB-SubCell"/>
</dbReference>
<keyword evidence="3 4" id="KW-0342">GTP-binding</keyword>
<keyword evidence="2 4" id="KW-0547">Nucleotide-binding</keyword>
<sequence>MTMSETSVQAKSEDEVHLPPLEGNGNVHELQDDLESLRIQKSDVQVDPKVSSGIEIEHEDLKIIRRKLTSYVGFASLPKQWHRKSMKRGFNLNLMVVGQAGLGKSTLINTLFNKELYPVDNDGLEAAEQLEEVSEVTIETASSDIVENGVKLHLTVVDTPGFGDCINNIDAWKPIVEEIENRFNIFLEAETRINRTTIVDNRIHALLYFIEPTGHSLTALDIQFLKRVHEKVNLIPVIAKSDTLTEEEIYGFKQRIMEDIRNQNIKIFEPPQYEDLDDEESLQITKEMISKIPFAIVGSTQKVQTADGRTVRGRSYPWGVIEVDNDDHCDFIKLRQLLIRDFMEDLKEHTAKVLYENYRTEKLLKTGITQDDSVFREFDPVRRQKEERALQEAALAKLEADMESVLQKKVADKEKKLQKSEAELIARHKEMKAKFLKKLKTLEEKKKMLENTKTTPHQEPHAQPPAKTRKGFLR</sequence>
<feature type="compositionally biased region" description="Basic and acidic residues" evidence="5">
    <location>
        <begin position="446"/>
        <end position="460"/>
    </location>
</feature>
<dbReference type="GO" id="GO:0032156">
    <property type="term" value="C:septin cytoskeleton"/>
    <property type="evidence" value="ECO:0007669"/>
    <property type="project" value="UniProtKB-ARBA"/>
</dbReference>
<dbReference type="InterPro" id="IPR027417">
    <property type="entry name" value="P-loop_NTPase"/>
</dbReference>
<evidence type="ECO:0000256" key="4">
    <source>
        <dbReference type="RuleBase" id="RU004560"/>
    </source>
</evidence>
<keyword evidence="8" id="KW-1185">Reference proteome</keyword>
<evidence type="ECO:0000256" key="1">
    <source>
        <dbReference type="ARBA" id="ARBA00004266"/>
    </source>
</evidence>
<protein>
    <submittedName>
        <fullName evidence="7">BA75_04783T0</fullName>
    </submittedName>
</protein>
<dbReference type="InterPro" id="IPR030379">
    <property type="entry name" value="G_SEPTIN_dom"/>
</dbReference>
<dbReference type="EMBL" id="CP014587">
    <property type="protein sequence ID" value="ANZ77283.1"/>
    <property type="molecule type" value="Genomic_DNA"/>
</dbReference>
<gene>
    <name evidence="7" type="primary">CDC3</name>
    <name evidence="7" type="ORF">ATY40_BA7504783</name>
</gene>
<reference evidence="7 8" key="1">
    <citation type="submission" date="2016-02" db="EMBL/GenBank/DDBJ databases">
        <title>Comparative genomic and transcriptomic foundation for Pichia pastoris.</title>
        <authorList>
            <person name="Love K.R."/>
            <person name="Shah K.A."/>
            <person name="Whittaker C.A."/>
            <person name="Wu J."/>
            <person name="Bartlett M.C."/>
            <person name="Ma D."/>
            <person name="Leeson R.L."/>
            <person name="Priest M."/>
            <person name="Young S.K."/>
            <person name="Love J.C."/>
        </authorList>
    </citation>
    <scope>NUCLEOTIDE SEQUENCE [LARGE SCALE GENOMIC DNA]</scope>
    <source>
        <strain evidence="7 8">ATCC 28485</strain>
    </source>
</reference>
<dbReference type="Gene3D" id="3.40.50.300">
    <property type="entry name" value="P-loop containing nucleotide triphosphate hydrolases"/>
    <property type="match status" value="1"/>
</dbReference>
<evidence type="ECO:0000259" key="6">
    <source>
        <dbReference type="PROSITE" id="PS51719"/>
    </source>
</evidence>
<dbReference type="AlphaFoldDB" id="A0A1B2JH09"/>
<comment type="subcellular location">
    <subcellularLocation>
        <location evidence="1">Bud neck</location>
    </subcellularLocation>
</comment>